<dbReference type="InterPro" id="IPR000182">
    <property type="entry name" value="GNAT_dom"/>
</dbReference>
<dbReference type="PROSITE" id="PS51186">
    <property type="entry name" value="GNAT"/>
    <property type="match status" value="1"/>
</dbReference>
<evidence type="ECO:0000313" key="3">
    <source>
        <dbReference type="Proteomes" id="UP000269115"/>
    </source>
</evidence>
<protein>
    <submittedName>
        <fullName evidence="2">Acetyltransferase (GNAT) family protein</fullName>
    </submittedName>
</protein>
<evidence type="ECO:0000259" key="1">
    <source>
        <dbReference type="PROSITE" id="PS51186"/>
    </source>
</evidence>
<dbReference type="Proteomes" id="UP000269115">
    <property type="component" value="Unassembled WGS sequence"/>
</dbReference>
<evidence type="ECO:0000313" key="2">
    <source>
        <dbReference type="EMBL" id="ROQ50072.1"/>
    </source>
</evidence>
<sequence length="159" mass="17239">MPEPLLETAVSEIRYSLLSAAERPLLNKFYRAEGTAMRASAKGEAWVARAGELVAAVNMSAVTEGFWLTGLLVAPAWRGRRIARQLIEHACADKPGTVWLFCHPDLLAFYQPLGFSPAGALPLQLNERLARYQRSKSLIALARDQSSLAGSSPGNSTSV</sequence>
<dbReference type="InterPro" id="IPR016181">
    <property type="entry name" value="Acyl_CoA_acyltransferase"/>
</dbReference>
<dbReference type="SUPFAM" id="SSF55729">
    <property type="entry name" value="Acyl-CoA N-acyltransferases (Nat)"/>
    <property type="match status" value="1"/>
</dbReference>
<reference evidence="2 3" key="1">
    <citation type="submission" date="2018-11" db="EMBL/GenBank/DDBJ databases">
        <title>Genomic analyses of the natural microbiome of Caenorhabditis elegans.</title>
        <authorList>
            <person name="Samuel B."/>
        </authorList>
    </citation>
    <scope>NUCLEOTIDE SEQUENCE [LARGE SCALE GENOMIC DNA]</scope>
    <source>
        <strain evidence="2 3">BIGb0473</strain>
    </source>
</reference>
<accession>A0A9X8EKX2</accession>
<dbReference type="GO" id="GO:0016747">
    <property type="term" value="F:acyltransferase activity, transferring groups other than amino-acyl groups"/>
    <property type="evidence" value="ECO:0007669"/>
    <property type="project" value="InterPro"/>
</dbReference>
<name>A0A9X8EKX2_PSEPU</name>
<dbReference type="Pfam" id="PF13508">
    <property type="entry name" value="Acetyltransf_7"/>
    <property type="match status" value="1"/>
</dbReference>
<dbReference type="Gene3D" id="3.40.630.30">
    <property type="match status" value="1"/>
</dbReference>
<dbReference type="EMBL" id="RJUR01000013">
    <property type="protein sequence ID" value="ROQ50072.1"/>
    <property type="molecule type" value="Genomic_DNA"/>
</dbReference>
<proteinExistence type="predicted"/>
<dbReference type="CDD" id="cd04301">
    <property type="entry name" value="NAT_SF"/>
    <property type="match status" value="1"/>
</dbReference>
<comment type="caution">
    <text evidence="2">The sequence shown here is derived from an EMBL/GenBank/DDBJ whole genome shotgun (WGS) entry which is preliminary data.</text>
</comment>
<organism evidence="2 3">
    <name type="scientific">Pseudomonas putida</name>
    <name type="common">Arthrobacter siderocapsulatus</name>
    <dbReference type="NCBI Taxonomy" id="303"/>
    <lineage>
        <taxon>Bacteria</taxon>
        <taxon>Pseudomonadati</taxon>
        <taxon>Pseudomonadota</taxon>
        <taxon>Gammaproteobacteria</taxon>
        <taxon>Pseudomonadales</taxon>
        <taxon>Pseudomonadaceae</taxon>
        <taxon>Pseudomonas</taxon>
    </lineage>
</organism>
<dbReference type="AlphaFoldDB" id="A0A9X8EKX2"/>
<feature type="domain" description="N-acetyltransferase" evidence="1">
    <location>
        <begin position="1"/>
        <end position="139"/>
    </location>
</feature>
<gene>
    <name evidence="2" type="ORF">EDF85_2863</name>
</gene>